<dbReference type="InterPro" id="IPR002933">
    <property type="entry name" value="Peptidase_M20"/>
</dbReference>
<proteinExistence type="inferred from homology"/>
<dbReference type="InterPro" id="IPR047177">
    <property type="entry name" value="Pept_M20A"/>
</dbReference>
<dbReference type="GO" id="GO:0046872">
    <property type="term" value="F:metal ion binding"/>
    <property type="evidence" value="ECO:0007669"/>
    <property type="project" value="UniProtKB-KW"/>
</dbReference>
<accession>A0A2S5A278</accession>
<keyword evidence="2" id="KW-0645">Protease</keyword>
<dbReference type="InterPro" id="IPR011650">
    <property type="entry name" value="Peptidase_M20_dimer"/>
</dbReference>
<dbReference type="GO" id="GO:0006508">
    <property type="term" value="P:proteolysis"/>
    <property type="evidence" value="ECO:0007669"/>
    <property type="project" value="UniProtKB-KW"/>
</dbReference>
<dbReference type="Proteomes" id="UP000236893">
    <property type="component" value="Unassembled WGS sequence"/>
</dbReference>
<keyword evidence="3" id="KW-0479">Metal-binding</keyword>
<comment type="similarity">
    <text evidence="1">Belongs to the peptidase M20A family.</text>
</comment>
<dbReference type="GO" id="GO:0008233">
    <property type="term" value="F:peptidase activity"/>
    <property type="evidence" value="ECO:0007669"/>
    <property type="project" value="UniProtKB-KW"/>
</dbReference>
<keyword evidence="5" id="KW-0862">Zinc</keyword>
<organism evidence="7 8">
    <name type="scientific">Solitalea longa</name>
    <dbReference type="NCBI Taxonomy" id="2079460"/>
    <lineage>
        <taxon>Bacteria</taxon>
        <taxon>Pseudomonadati</taxon>
        <taxon>Bacteroidota</taxon>
        <taxon>Sphingobacteriia</taxon>
        <taxon>Sphingobacteriales</taxon>
        <taxon>Sphingobacteriaceae</taxon>
        <taxon>Solitalea</taxon>
    </lineage>
</organism>
<dbReference type="PIRSF" id="PIRSF036696">
    <property type="entry name" value="ACY-1"/>
    <property type="match status" value="1"/>
</dbReference>
<dbReference type="InterPro" id="IPR036264">
    <property type="entry name" value="Bact_exopeptidase_dim_dom"/>
</dbReference>
<evidence type="ECO:0000259" key="6">
    <source>
        <dbReference type="Pfam" id="PF07687"/>
    </source>
</evidence>
<evidence type="ECO:0000256" key="1">
    <source>
        <dbReference type="ARBA" id="ARBA00006247"/>
    </source>
</evidence>
<evidence type="ECO:0000256" key="4">
    <source>
        <dbReference type="ARBA" id="ARBA00022801"/>
    </source>
</evidence>
<dbReference type="Pfam" id="PF01546">
    <property type="entry name" value="Peptidase_M20"/>
    <property type="match status" value="1"/>
</dbReference>
<feature type="domain" description="Peptidase M20 dimerisation" evidence="6">
    <location>
        <begin position="235"/>
        <end position="379"/>
    </location>
</feature>
<dbReference type="Gene3D" id="3.40.630.10">
    <property type="entry name" value="Zn peptidases"/>
    <property type="match status" value="1"/>
</dbReference>
<dbReference type="EMBL" id="PQVF01000007">
    <property type="protein sequence ID" value="POY36203.1"/>
    <property type="molecule type" value="Genomic_DNA"/>
</dbReference>
<evidence type="ECO:0000313" key="8">
    <source>
        <dbReference type="Proteomes" id="UP000236893"/>
    </source>
</evidence>
<dbReference type="FunFam" id="3.40.630.10:FF:000027">
    <property type="entry name" value="N-fatty-acyl-amino acid synthase/hydrolase PM20D1"/>
    <property type="match status" value="1"/>
</dbReference>
<dbReference type="SUPFAM" id="SSF53187">
    <property type="entry name" value="Zn-dependent exopeptidases"/>
    <property type="match status" value="1"/>
</dbReference>
<dbReference type="Gene3D" id="3.30.70.360">
    <property type="match status" value="1"/>
</dbReference>
<keyword evidence="8" id="KW-1185">Reference proteome</keyword>
<sequence>MLKKILLFILTVLVVIIGIMTFKTLTFKSKQPDVAAIKPIEIDQQSVINFQNAIRIKTVSFEDTSLVDTAQFAANLKFMETTYPNLNKTLKREVISKYSLLYTWLGKNPSLKPVVLMGHMDVVPVEEASRNKWKADPFGGEIKQDTIWGRGATDDKITVITIMEAVEKLVSEGFQPEQTIYLAFGHDEEISGKAGASKISSLLKERGVKAEFVMDEGGLMIDGIVKDKTIALVGTAEKGYLSIDLEVNAEGGHSSAPGKESAIDILISSVTKIRNHPFKSSFTTPTLELVEYLGPEMSPFLKAVFANKWITKPLIQKEYEKTARGAAQFHTTIAPTILKSGFKDNVIPTVATATINFRILPGETPETVLEHVKAAVNDPRVKIIQRVESKANPSKISSTQAKGFQAIAKTNKQLNPDIPVSPFLLIAVTDSRYYADITDNIYRYVPSKLIGYHDINERIAVKDYKGAIAFYYQLIKNLNEIK</sequence>
<evidence type="ECO:0000256" key="2">
    <source>
        <dbReference type="ARBA" id="ARBA00022670"/>
    </source>
</evidence>
<comment type="caution">
    <text evidence="7">The sequence shown here is derived from an EMBL/GenBank/DDBJ whole genome shotgun (WGS) entry which is preliminary data.</text>
</comment>
<name>A0A2S5A278_9SPHI</name>
<evidence type="ECO:0000256" key="5">
    <source>
        <dbReference type="ARBA" id="ARBA00022833"/>
    </source>
</evidence>
<gene>
    <name evidence="7" type="ORF">C3K47_10615</name>
</gene>
<dbReference type="PANTHER" id="PTHR45962:SF1">
    <property type="entry name" value="N-FATTY-ACYL-AMINO ACID SYNTHASE_HYDROLASE PM20D1"/>
    <property type="match status" value="1"/>
</dbReference>
<dbReference type="OrthoDB" id="9792335at2"/>
<evidence type="ECO:0000313" key="7">
    <source>
        <dbReference type="EMBL" id="POY36203.1"/>
    </source>
</evidence>
<reference evidence="7 8" key="1">
    <citation type="submission" date="2018-01" db="EMBL/GenBank/DDBJ databases">
        <authorList>
            <person name="Gaut B.S."/>
            <person name="Morton B.R."/>
            <person name="Clegg M.T."/>
            <person name="Duvall M.R."/>
        </authorList>
    </citation>
    <scope>NUCLEOTIDE SEQUENCE [LARGE SCALE GENOMIC DNA]</scope>
    <source>
        <strain evidence="7 8">HR-AV</strain>
    </source>
</reference>
<dbReference type="RefSeq" id="WP_103789121.1">
    <property type="nucleotide sequence ID" value="NZ_PQVF01000007.1"/>
</dbReference>
<dbReference type="PANTHER" id="PTHR45962">
    <property type="entry name" value="N-FATTY-ACYL-AMINO ACID SYNTHASE/HYDROLASE PM20D1"/>
    <property type="match status" value="1"/>
</dbReference>
<dbReference type="SUPFAM" id="SSF55031">
    <property type="entry name" value="Bacterial exopeptidase dimerisation domain"/>
    <property type="match status" value="1"/>
</dbReference>
<protein>
    <recommendedName>
        <fullName evidence="6">Peptidase M20 dimerisation domain-containing protein</fullName>
    </recommendedName>
</protein>
<keyword evidence="4" id="KW-0378">Hydrolase</keyword>
<dbReference type="AlphaFoldDB" id="A0A2S5A278"/>
<dbReference type="Pfam" id="PF07687">
    <property type="entry name" value="M20_dimer"/>
    <property type="match status" value="1"/>
</dbReference>
<evidence type="ECO:0000256" key="3">
    <source>
        <dbReference type="ARBA" id="ARBA00022723"/>
    </source>
</evidence>
<dbReference type="Gene3D" id="1.10.150.900">
    <property type="match status" value="1"/>
</dbReference>